<gene>
    <name evidence="2" type="ORF">GJV26_13485</name>
</gene>
<dbReference type="InterPro" id="IPR003959">
    <property type="entry name" value="ATPase_AAA_core"/>
</dbReference>
<dbReference type="InterPro" id="IPR027417">
    <property type="entry name" value="P-loop_NTPase"/>
</dbReference>
<accession>A0A6I3XP16</accession>
<dbReference type="SUPFAM" id="SSF52540">
    <property type="entry name" value="P-loop containing nucleoside triphosphate hydrolases"/>
    <property type="match status" value="1"/>
</dbReference>
<dbReference type="Proteomes" id="UP000431684">
    <property type="component" value="Unassembled WGS sequence"/>
</dbReference>
<reference evidence="2 3" key="1">
    <citation type="submission" date="2019-11" db="EMBL/GenBank/DDBJ databases">
        <title>Draft Genome Sequences of Six Type Strains of the Genus Massilia.</title>
        <authorList>
            <person name="Miess H."/>
            <person name="Frediansyah A."/>
            <person name="Goeker M."/>
            <person name="Gross H."/>
        </authorList>
    </citation>
    <scope>NUCLEOTIDE SEQUENCE [LARGE SCALE GENOMIC DNA]</scope>
    <source>
        <strain evidence="2 3">DSM 17513</strain>
    </source>
</reference>
<organism evidence="2 3">
    <name type="scientific">Pseudoduganella dura</name>
    <dbReference type="NCBI Taxonomy" id="321982"/>
    <lineage>
        <taxon>Bacteria</taxon>
        <taxon>Pseudomonadati</taxon>
        <taxon>Pseudomonadota</taxon>
        <taxon>Betaproteobacteria</taxon>
        <taxon>Burkholderiales</taxon>
        <taxon>Oxalobacteraceae</taxon>
        <taxon>Telluria group</taxon>
        <taxon>Pseudoduganella</taxon>
    </lineage>
</organism>
<keyword evidence="3" id="KW-1185">Reference proteome</keyword>
<comment type="caution">
    <text evidence="2">The sequence shown here is derived from an EMBL/GenBank/DDBJ whole genome shotgun (WGS) entry which is preliminary data.</text>
</comment>
<evidence type="ECO:0000259" key="1">
    <source>
        <dbReference type="Pfam" id="PF13304"/>
    </source>
</evidence>
<name>A0A6I3XP16_9BURK</name>
<feature type="domain" description="ATPase AAA-type core" evidence="1">
    <location>
        <begin position="388"/>
        <end position="467"/>
    </location>
</feature>
<proteinExistence type="predicted"/>
<dbReference type="EMBL" id="WNWM01000002">
    <property type="protein sequence ID" value="MUI13465.1"/>
    <property type="molecule type" value="Genomic_DNA"/>
</dbReference>
<sequence length="558" mass="63693">MKLLSIELFGQYKGLKDQALDFSTVKGDVAVLIGANGSGKSQVMELIAEAFAYIERLQRQDFRVRMPLGYDFRVTYEMGSSRYEGLRRFVVDTRNRLRIVVHQLVGQPHDGVADPAQGTWSEITSDGSLEELALPRVIGYASGMSENLQRAFMRNALQYFDVIRVRANLKKELAQPEVDERATLAINERYLRRNPGIFAAEGEDPESSLFRLRETDTAIPRNLFLDYDCAALLIAIIGMLPHADRDEVWDEIPFRHPARMVLRYDLRGQATASDNARDIKRLIELAGPHRCTPISPRTSEAEYELLELDYLAGDIEIDFADPEVIRRMVNDSREPDEWFSALYKLQLLGVDEWSGSMKRELRRDNFQGHVEKPLKGKLPLSVLELWMSDGERTVAYDDLSDGEVQLLLTLGAVRLFGDDETLFLYDEPETHLNPSWRTRFHLDFEKANETNGKAQAIISSHSPFLVSSLPREAVFHFKKVNGVTDMTNPPGETFGASFDVLIKKHFNLRATISETAVQEIRERLADRQFTNQEKLDWLEDSLGESMERSYLINKLRAP</sequence>
<dbReference type="GO" id="GO:0016887">
    <property type="term" value="F:ATP hydrolysis activity"/>
    <property type="evidence" value="ECO:0007669"/>
    <property type="project" value="InterPro"/>
</dbReference>
<dbReference type="Gene3D" id="3.40.50.300">
    <property type="entry name" value="P-loop containing nucleotide triphosphate hydrolases"/>
    <property type="match status" value="2"/>
</dbReference>
<dbReference type="InterPro" id="IPR051396">
    <property type="entry name" value="Bact_Antivir_Def_Nuclease"/>
</dbReference>
<dbReference type="RefSeq" id="WP_155709255.1">
    <property type="nucleotide sequence ID" value="NZ_BMWU01000006.1"/>
</dbReference>
<dbReference type="OrthoDB" id="7024727at2"/>
<dbReference type="Pfam" id="PF13304">
    <property type="entry name" value="AAA_21"/>
    <property type="match status" value="1"/>
</dbReference>
<dbReference type="PANTHER" id="PTHR43581:SF2">
    <property type="entry name" value="EXCINUCLEASE ATPASE SUBUNIT"/>
    <property type="match status" value="1"/>
</dbReference>
<protein>
    <submittedName>
        <fullName evidence="2">AAA family ATPase</fullName>
    </submittedName>
</protein>
<dbReference type="AlphaFoldDB" id="A0A6I3XP16"/>
<dbReference type="PANTHER" id="PTHR43581">
    <property type="entry name" value="ATP/GTP PHOSPHATASE"/>
    <property type="match status" value="1"/>
</dbReference>
<dbReference type="GO" id="GO:0005524">
    <property type="term" value="F:ATP binding"/>
    <property type="evidence" value="ECO:0007669"/>
    <property type="project" value="InterPro"/>
</dbReference>
<evidence type="ECO:0000313" key="2">
    <source>
        <dbReference type="EMBL" id="MUI13465.1"/>
    </source>
</evidence>
<evidence type="ECO:0000313" key="3">
    <source>
        <dbReference type="Proteomes" id="UP000431684"/>
    </source>
</evidence>